<dbReference type="SUPFAM" id="SSF116734">
    <property type="entry name" value="DNA methylase specificity domain"/>
    <property type="match status" value="1"/>
</dbReference>
<gene>
    <name evidence="5" type="ORF">HMPREF0549_1449</name>
</gene>
<evidence type="ECO:0000256" key="1">
    <source>
        <dbReference type="ARBA" id="ARBA00010923"/>
    </source>
</evidence>
<protein>
    <submittedName>
        <fullName evidence="5">Type I restriction modification DNA specificity domain protein</fullName>
    </submittedName>
</protein>
<feature type="non-terminal residue" evidence="5">
    <location>
        <position position="155"/>
    </location>
</feature>
<dbReference type="Gene3D" id="3.90.220.20">
    <property type="entry name" value="DNA methylase specificity domains"/>
    <property type="match status" value="1"/>
</dbReference>
<name>C2EVG3_9LACO</name>
<evidence type="ECO:0000256" key="2">
    <source>
        <dbReference type="ARBA" id="ARBA00022747"/>
    </source>
</evidence>
<dbReference type="STRING" id="1423814.HMPREF0549_1449"/>
<dbReference type="eggNOG" id="COG0732">
    <property type="taxonomic scope" value="Bacteria"/>
</dbReference>
<feature type="domain" description="Type I restriction modification DNA specificity" evidence="4">
    <location>
        <begin position="3"/>
        <end position="155"/>
    </location>
</feature>
<dbReference type="InterPro" id="IPR000055">
    <property type="entry name" value="Restrct_endonuc_typeI_TRD"/>
</dbReference>
<dbReference type="AlphaFoldDB" id="C2EVG3"/>
<keyword evidence="3" id="KW-0238">DNA-binding</keyword>
<dbReference type="Proteomes" id="UP000004483">
    <property type="component" value="Unassembled WGS sequence"/>
</dbReference>
<evidence type="ECO:0000313" key="5">
    <source>
        <dbReference type="EMBL" id="EEJ40115.1"/>
    </source>
</evidence>
<evidence type="ECO:0000259" key="4">
    <source>
        <dbReference type="Pfam" id="PF01420"/>
    </source>
</evidence>
<dbReference type="HOGENOM" id="CLU_119938_0_0_9"/>
<organism evidence="5 6">
    <name type="scientific">Limosilactobacillus vaginalis DSM 5837 = ATCC 49540</name>
    <dbReference type="NCBI Taxonomy" id="1423814"/>
    <lineage>
        <taxon>Bacteria</taxon>
        <taxon>Bacillati</taxon>
        <taxon>Bacillota</taxon>
        <taxon>Bacilli</taxon>
        <taxon>Lactobacillales</taxon>
        <taxon>Lactobacillaceae</taxon>
        <taxon>Limosilactobacillus</taxon>
    </lineage>
</organism>
<evidence type="ECO:0000256" key="3">
    <source>
        <dbReference type="ARBA" id="ARBA00023125"/>
    </source>
</evidence>
<dbReference type="Pfam" id="PF01420">
    <property type="entry name" value="Methylase_S"/>
    <property type="match status" value="1"/>
</dbReference>
<dbReference type="RefSeq" id="WP_003716716.1">
    <property type="nucleotide sequence ID" value="NZ_GG693412.1"/>
</dbReference>
<evidence type="ECO:0000313" key="6">
    <source>
        <dbReference type="Proteomes" id="UP000004483"/>
    </source>
</evidence>
<comment type="caution">
    <text evidence="5">The sequence shown here is derived from an EMBL/GenBank/DDBJ whole genome shotgun (WGS) entry which is preliminary data.</text>
</comment>
<comment type="similarity">
    <text evidence="1">Belongs to the type-I restriction system S methylase family.</text>
</comment>
<dbReference type="GO" id="GO:0009307">
    <property type="term" value="P:DNA restriction-modification system"/>
    <property type="evidence" value="ECO:0007669"/>
    <property type="project" value="UniProtKB-KW"/>
</dbReference>
<keyword evidence="2" id="KW-0680">Restriction system</keyword>
<sequence>MKYKQLRLGDLAEFTTGKLNANKAVEDGKYPFFTTSPETLRINNFAFDQDAILLGGNNANGVFQLKRYTGKFNAYQRTYVISVVKENIINNDYLYYALMPKLVELQNKSLGTATKFITKRILENLLIKVPNNYNEMERRATYLRTIDNKIQLNKQ</sequence>
<dbReference type="GO" id="GO:0003677">
    <property type="term" value="F:DNA binding"/>
    <property type="evidence" value="ECO:0007669"/>
    <property type="project" value="UniProtKB-KW"/>
</dbReference>
<accession>C2EVG3</accession>
<proteinExistence type="inferred from homology"/>
<dbReference type="EMBL" id="ACGV01000151">
    <property type="protein sequence ID" value="EEJ40115.1"/>
    <property type="molecule type" value="Genomic_DNA"/>
</dbReference>
<reference evidence="5 6" key="1">
    <citation type="submission" date="2009-01" db="EMBL/GenBank/DDBJ databases">
        <authorList>
            <person name="Qin X."/>
            <person name="Bachman B."/>
            <person name="Battles P."/>
            <person name="Bell A."/>
            <person name="Bess C."/>
            <person name="Bickham C."/>
            <person name="Chaboub L."/>
            <person name="Chen D."/>
            <person name="Coyle M."/>
            <person name="Deiros D.R."/>
            <person name="Dinh H."/>
            <person name="Forbes L."/>
            <person name="Fowler G."/>
            <person name="Francisco L."/>
            <person name="Fu Q."/>
            <person name="Gubbala S."/>
            <person name="Hale W."/>
            <person name="Han Y."/>
            <person name="Hemphill L."/>
            <person name="Highlander S.K."/>
            <person name="Hirani K."/>
            <person name="Hogues M."/>
            <person name="Jackson L."/>
            <person name="Jakkamsetti A."/>
            <person name="Javaid M."/>
            <person name="Jiang H."/>
            <person name="Korchina V."/>
            <person name="Kovar C."/>
            <person name="Lara F."/>
            <person name="Lee S."/>
            <person name="Mata R."/>
            <person name="Mathew T."/>
            <person name="Moen C."/>
            <person name="Morales K."/>
            <person name="Munidasa M."/>
            <person name="Nazareth L."/>
            <person name="Ngo R."/>
            <person name="Nguyen L."/>
            <person name="Okwuonu G."/>
            <person name="Ongeri F."/>
            <person name="Patil S."/>
            <person name="Petrosino J."/>
            <person name="Pham C."/>
            <person name="Pham P."/>
            <person name="Pu L.-L."/>
            <person name="Puazo M."/>
            <person name="Raj R."/>
            <person name="Reid J."/>
            <person name="Rouhana J."/>
            <person name="Saada N."/>
            <person name="Shang Y."/>
            <person name="Simmons D."/>
            <person name="Thornton R."/>
            <person name="Warren J."/>
            <person name="Weissenberger G."/>
            <person name="Zhang J."/>
            <person name="Zhang L."/>
            <person name="Zhou C."/>
            <person name="Zhu D."/>
            <person name="Muzny D."/>
            <person name="Worley K."/>
            <person name="Gibbs R."/>
        </authorList>
    </citation>
    <scope>NUCLEOTIDE SEQUENCE [LARGE SCALE GENOMIC DNA]</scope>
    <source>
        <strain evidence="5 6">ATCC 49540</strain>
    </source>
</reference>
<dbReference type="InterPro" id="IPR044946">
    <property type="entry name" value="Restrct_endonuc_typeI_TRD_sf"/>
</dbReference>